<organism evidence="1 2">
    <name type="scientific">Phialemonium thermophilum</name>
    <dbReference type="NCBI Taxonomy" id="223376"/>
    <lineage>
        <taxon>Eukaryota</taxon>
        <taxon>Fungi</taxon>
        <taxon>Dikarya</taxon>
        <taxon>Ascomycota</taxon>
        <taxon>Pezizomycotina</taxon>
        <taxon>Sordariomycetes</taxon>
        <taxon>Sordariomycetidae</taxon>
        <taxon>Cephalothecales</taxon>
        <taxon>Cephalothecaceae</taxon>
        <taxon>Phialemonium</taxon>
    </lineage>
</organism>
<name>A0ABR3XAT2_9PEZI</name>
<dbReference type="EMBL" id="JAZHXJ010000129">
    <property type="protein sequence ID" value="KAL1873063.1"/>
    <property type="molecule type" value="Genomic_DNA"/>
</dbReference>
<dbReference type="Proteomes" id="UP001586593">
    <property type="component" value="Unassembled WGS sequence"/>
</dbReference>
<reference evidence="1 2" key="1">
    <citation type="journal article" date="2024" name="Commun. Biol.">
        <title>Comparative genomic analysis of thermophilic fungi reveals convergent evolutionary adaptations and gene losses.</title>
        <authorList>
            <person name="Steindorff A.S."/>
            <person name="Aguilar-Pontes M.V."/>
            <person name="Robinson A.J."/>
            <person name="Andreopoulos B."/>
            <person name="LaButti K."/>
            <person name="Kuo A."/>
            <person name="Mondo S."/>
            <person name="Riley R."/>
            <person name="Otillar R."/>
            <person name="Haridas S."/>
            <person name="Lipzen A."/>
            <person name="Grimwood J."/>
            <person name="Schmutz J."/>
            <person name="Clum A."/>
            <person name="Reid I.D."/>
            <person name="Moisan M.C."/>
            <person name="Butler G."/>
            <person name="Nguyen T.T.M."/>
            <person name="Dewar K."/>
            <person name="Conant G."/>
            <person name="Drula E."/>
            <person name="Henrissat B."/>
            <person name="Hansel C."/>
            <person name="Singer S."/>
            <person name="Hutchinson M.I."/>
            <person name="de Vries R.P."/>
            <person name="Natvig D.O."/>
            <person name="Powell A.J."/>
            <person name="Tsang A."/>
            <person name="Grigoriev I.V."/>
        </authorList>
    </citation>
    <scope>NUCLEOTIDE SEQUENCE [LARGE SCALE GENOMIC DNA]</scope>
    <source>
        <strain evidence="1 2">ATCC 24622</strain>
    </source>
</reference>
<proteinExistence type="predicted"/>
<evidence type="ECO:0000313" key="1">
    <source>
        <dbReference type="EMBL" id="KAL1873063.1"/>
    </source>
</evidence>
<accession>A0ABR3XAT2</accession>
<protein>
    <submittedName>
        <fullName evidence="1">Uncharacterized protein</fullName>
    </submittedName>
</protein>
<evidence type="ECO:0000313" key="2">
    <source>
        <dbReference type="Proteomes" id="UP001586593"/>
    </source>
</evidence>
<keyword evidence="2" id="KW-1185">Reference proteome</keyword>
<sequence length="215" mass="23732">MARTPTAPENVTKTGPQLSSISASNFVDASGTHLVPGDPAPTILRAWNSQQHESSAVFNHESLPVHQFSGYSKIPRQIRIILCLPTHRARVSLSLHVGWYIPIESPPNPYFEFAGLLATARSTKPRTRQIFFEYFPSLPCSIITLFSMVTFEGIQSEKPGNGENDLYIRHVQTCVLNMGLCSKLASLLSKGTEVHCSLLSCKRLFSVVGSQNFLT</sequence>
<gene>
    <name evidence="1" type="ORF">VTK73DRAFT_1200</name>
</gene>
<comment type="caution">
    <text evidence="1">The sequence shown here is derived from an EMBL/GenBank/DDBJ whole genome shotgun (WGS) entry which is preliminary data.</text>
</comment>